<organism evidence="2 3">
    <name type="scientific">Microcebus murinus</name>
    <name type="common">Gray mouse lemur</name>
    <name type="synonym">Lemur murinus</name>
    <dbReference type="NCBI Taxonomy" id="30608"/>
    <lineage>
        <taxon>Eukaryota</taxon>
        <taxon>Metazoa</taxon>
        <taxon>Chordata</taxon>
        <taxon>Craniata</taxon>
        <taxon>Vertebrata</taxon>
        <taxon>Euteleostomi</taxon>
        <taxon>Mammalia</taxon>
        <taxon>Eutheria</taxon>
        <taxon>Euarchontoglires</taxon>
        <taxon>Primates</taxon>
        <taxon>Strepsirrhini</taxon>
        <taxon>Lemuriformes</taxon>
        <taxon>Cheirogaleidae</taxon>
        <taxon>Microcebus</taxon>
    </lineage>
</organism>
<evidence type="ECO:0000313" key="2">
    <source>
        <dbReference type="Ensembl" id="ENSMICP00000043247.1"/>
    </source>
</evidence>
<reference evidence="2" key="1">
    <citation type="submission" date="2016-12" db="EMBL/GenBank/DDBJ databases">
        <title>Mouse lemur reference genome and diversity panel.</title>
        <authorList>
            <person name="Harris R."/>
            <person name="Larsen P."/>
            <person name="Liu Y."/>
            <person name="Hughes D.S."/>
            <person name="Murali S."/>
            <person name="Raveendran M."/>
            <person name="Korchina V."/>
            <person name="Wang M."/>
            <person name="Jhangiani S."/>
            <person name="Bandaranaike D."/>
            <person name="Bellair M."/>
            <person name="Blankenburg K."/>
            <person name="Chao H."/>
            <person name="Dahdouli M."/>
            <person name="Dinh H."/>
            <person name="Doddapaneni H."/>
            <person name="English A."/>
            <person name="Firestine M."/>
            <person name="Gnanaolivu R."/>
            <person name="Gross S."/>
            <person name="Hernandez B."/>
            <person name="Javaid M."/>
            <person name="Jayaseelan J."/>
            <person name="Jones J."/>
            <person name="Khan Z."/>
            <person name="Kovar C."/>
            <person name="Kurapati P."/>
            <person name="Le B."/>
            <person name="Lee S."/>
            <person name="Li M."/>
            <person name="Mathew T."/>
            <person name="Narasimhan A."/>
            <person name="Ngo D."/>
            <person name="Nguyen L."/>
            <person name="Okwuonu G."/>
            <person name="Ongeri F."/>
            <person name="Osuji N."/>
            <person name="Pu L.-L."/>
            <person name="Puazo M."/>
            <person name="Quiroz J."/>
            <person name="Raj R."/>
            <person name="Rajbhandari K."/>
            <person name="Reid J.G."/>
            <person name="Santibanez J."/>
            <person name="Sexton D."/>
            <person name="Skinner E."/>
            <person name="Vee V."/>
            <person name="Weissenberger G."/>
            <person name="Wu Y."/>
            <person name="Xin Y."/>
            <person name="Han Y."/>
            <person name="Campbell C."/>
            <person name="Brown A."/>
            <person name="Sullivan B."/>
            <person name="Shelton J."/>
            <person name="Brown S."/>
            <person name="Dudchenko O."/>
            <person name="Machol I."/>
            <person name="Durand N."/>
            <person name="Shamim M."/>
            <person name="Lieberman A."/>
            <person name="Muzny D.M."/>
            <person name="Richards S."/>
            <person name="Yoder A."/>
            <person name="Worley K.C."/>
            <person name="Rogers J."/>
            <person name="Gibbs R.A."/>
        </authorList>
    </citation>
    <scope>NUCLEOTIDE SEQUENCE [LARGE SCALE GENOMIC DNA]</scope>
</reference>
<name>A0A8C5XYP1_MICMU</name>
<evidence type="ECO:0000313" key="3">
    <source>
        <dbReference type="Proteomes" id="UP000694394"/>
    </source>
</evidence>
<dbReference type="EMBL" id="ABDC03020087">
    <property type="status" value="NOT_ANNOTATED_CDS"/>
    <property type="molecule type" value="Genomic_DNA"/>
</dbReference>
<dbReference type="GeneTree" id="ENSGT00640000091565"/>
<sequence length="79" mass="8483">APPRGAGCHGRSGGRWRARARGPRCPGARRRRRAALTSVKKESRLRVPTSRFQEAAETIKGQHAGGGIPGLGEVQESQK</sequence>
<keyword evidence="3" id="KW-1185">Reference proteome</keyword>
<dbReference type="Ensembl" id="ENSMICT00000065578.1">
    <property type="protein sequence ID" value="ENSMICP00000043247.1"/>
    <property type="gene ID" value="ENSMICG00000009732.3"/>
</dbReference>
<proteinExistence type="predicted"/>
<gene>
    <name evidence="2" type="primary">MYCBPAP</name>
</gene>
<reference evidence="2" key="2">
    <citation type="submission" date="2025-08" db="UniProtKB">
        <authorList>
            <consortium name="Ensembl"/>
        </authorList>
    </citation>
    <scope>IDENTIFICATION</scope>
</reference>
<protein>
    <submittedName>
        <fullName evidence="2">MYCBP associated protein</fullName>
    </submittedName>
</protein>
<reference evidence="2" key="3">
    <citation type="submission" date="2025-09" db="UniProtKB">
        <authorList>
            <consortium name="Ensembl"/>
        </authorList>
    </citation>
    <scope>IDENTIFICATION</scope>
</reference>
<feature type="region of interest" description="Disordered" evidence="1">
    <location>
        <begin position="1"/>
        <end position="79"/>
    </location>
</feature>
<dbReference type="Proteomes" id="UP000694394">
    <property type="component" value="Chromosome 16"/>
</dbReference>
<accession>A0A8C5XYP1</accession>
<evidence type="ECO:0000256" key="1">
    <source>
        <dbReference type="SAM" id="MobiDB-lite"/>
    </source>
</evidence>
<feature type="compositionally biased region" description="Basic residues" evidence="1">
    <location>
        <begin position="12"/>
        <end position="34"/>
    </location>
</feature>
<dbReference type="AlphaFoldDB" id="A0A8C5XYP1"/>